<dbReference type="Gene3D" id="3.20.20.80">
    <property type="entry name" value="Glycosidases"/>
    <property type="match status" value="1"/>
</dbReference>
<dbReference type="InterPro" id="IPR013780">
    <property type="entry name" value="Glyco_hydro_b"/>
</dbReference>
<dbReference type="InterPro" id="IPR001139">
    <property type="entry name" value="Glyco_hydro_30"/>
</dbReference>
<dbReference type="EMBL" id="JANEYG010000135">
    <property type="protein sequence ID" value="KAJ8912279.1"/>
    <property type="molecule type" value="Genomic_DNA"/>
</dbReference>
<keyword evidence="6" id="KW-0746">Sphingolipid metabolism</keyword>
<dbReference type="GO" id="GO:0006680">
    <property type="term" value="P:glucosylceramide catabolic process"/>
    <property type="evidence" value="ECO:0007669"/>
    <property type="project" value="TreeGrafter"/>
</dbReference>
<reference evidence="9 10" key="1">
    <citation type="journal article" date="2023" name="Insect Mol. Biol.">
        <title>Genome sequencing provides insights into the evolution of gene families encoding plant cell wall-degrading enzymes in longhorned beetles.</title>
        <authorList>
            <person name="Shin N.R."/>
            <person name="Okamura Y."/>
            <person name="Kirsch R."/>
            <person name="Pauchet Y."/>
        </authorList>
    </citation>
    <scope>NUCLEOTIDE SEQUENCE [LARGE SCALE GENOMIC DNA]</scope>
    <source>
        <strain evidence="9">EAD_L_NR</strain>
    </source>
</reference>
<feature type="domain" description="Glycosyl hydrolase family 30 TIM-barrel" evidence="7">
    <location>
        <begin position="46"/>
        <end position="211"/>
    </location>
</feature>
<dbReference type="InterPro" id="IPR033453">
    <property type="entry name" value="Glyco_hydro_30_TIM-barrel"/>
</dbReference>
<evidence type="ECO:0000259" key="8">
    <source>
        <dbReference type="Pfam" id="PF17189"/>
    </source>
</evidence>
<dbReference type="Pfam" id="PF17189">
    <property type="entry name" value="Glyco_hydro_30C"/>
    <property type="match status" value="1"/>
</dbReference>
<comment type="catalytic activity">
    <reaction evidence="1">
        <text>a beta-D-glucosyl-(1&lt;-&gt;1')-N-acylsphing-4-enine + H2O = an N-acylsphing-4-enine + D-glucose</text>
        <dbReference type="Rhea" id="RHEA:13269"/>
        <dbReference type="ChEBI" id="CHEBI:4167"/>
        <dbReference type="ChEBI" id="CHEBI:15377"/>
        <dbReference type="ChEBI" id="CHEBI:22801"/>
        <dbReference type="ChEBI" id="CHEBI:52639"/>
        <dbReference type="EC" id="3.2.1.45"/>
    </reaction>
    <physiologicalReaction direction="left-to-right" evidence="1">
        <dbReference type="Rhea" id="RHEA:13270"/>
    </physiologicalReaction>
</comment>
<evidence type="ECO:0000256" key="6">
    <source>
        <dbReference type="RuleBase" id="RU361188"/>
    </source>
</evidence>
<keyword evidence="10" id="KW-1185">Reference proteome</keyword>
<keyword evidence="6" id="KW-0326">Glycosidase</keyword>
<dbReference type="AlphaFoldDB" id="A0AAV8VDL5"/>
<evidence type="ECO:0000256" key="4">
    <source>
        <dbReference type="ARBA" id="ARBA00022729"/>
    </source>
</evidence>
<gene>
    <name evidence="9" type="ORF">NQ315_016777</name>
</gene>
<organism evidence="9 10">
    <name type="scientific">Exocentrus adspersus</name>
    <dbReference type="NCBI Taxonomy" id="1586481"/>
    <lineage>
        <taxon>Eukaryota</taxon>
        <taxon>Metazoa</taxon>
        <taxon>Ecdysozoa</taxon>
        <taxon>Arthropoda</taxon>
        <taxon>Hexapoda</taxon>
        <taxon>Insecta</taxon>
        <taxon>Pterygota</taxon>
        <taxon>Neoptera</taxon>
        <taxon>Endopterygota</taxon>
        <taxon>Coleoptera</taxon>
        <taxon>Polyphaga</taxon>
        <taxon>Cucujiformia</taxon>
        <taxon>Chrysomeloidea</taxon>
        <taxon>Cerambycidae</taxon>
        <taxon>Lamiinae</taxon>
        <taxon>Acanthocinini</taxon>
        <taxon>Exocentrus</taxon>
    </lineage>
</organism>
<evidence type="ECO:0000256" key="3">
    <source>
        <dbReference type="ARBA" id="ARBA00012658"/>
    </source>
</evidence>
<comment type="similarity">
    <text evidence="2 6">Belongs to the glycosyl hydrolase 30 family.</text>
</comment>
<dbReference type="EC" id="3.2.1.45" evidence="3 6"/>
<dbReference type="SUPFAM" id="SSF51445">
    <property type="entry name" value="(Trans)glycosidases"/>
    <property type="match status" value="1"/>
</dbReference>
<dbReference type="InterPro" id="IPR033452">
    <property type="entry name" value="GH30_C"/>
</dbReference>
<comment type="caution">
    <text evidence="9">The sequence shown here is derived from an EMBL/GenBank/DDBJ whole genome shotgun (WGS) entry which is preliminary data.</text>
</comment>
<feature type="domain" description="Glycosyl hydrolase family 30 beta sandwich" evidence="8">
    <location>
        <begin position="214"/>
        <end position="278"/>
    </location>
</feature>
<dbReference type="GO" id="GO:0004348">
    <property type="term" value="F:glucosylceramidase activity"/>
    <property type="evidence" value="ECO:0007669"/>
    <property type="project" value="UniProtKB-EC"/>
</dbReference>
<evidence type="ECO:0000313" key="9">
    <source>
        <dbReference type="EMBL" id="KAJ8912279.1"/>
    </source>
</evidence>
<dbReference type="PANTHER" id="PTHR11069">
    <property type="entry name" value="GLUCOSYLCERAMIDASE"/>
    <property type="match status" value="1"/>
</dbReference>
<dbReference type="InterPro" id="IPR017853">
    <property type="entry name" value="GH"/>
</dbReference>
<dbReference type="GO" id="GO:0016020">
    <property type="term" value="C:membrane"/>
    <property type="evidence" value="ECO:0007669"/>
    <property type="project" value="GOC"/>
</dbReference>
<evidence type="ECO:0000256" key="5">
    <source>
        <dbReference type="ARBA" id="ARBA00022801"/>
    </source>
</evidence>
<name>A0AAV8VDL5_9CUCU</name>
<dbReference type="Gene3D" id="2.60.40.1180">
    <property type="entry name" value="Golgi alpha-mannosidase II"/>
    <property type="match status" value="1"/>
</dbReference>
<sequence>MSDYARDVLGKGLNFAVDPRVIPKEEIISALETTCCRLPTEVTEKMKWLKQNLGPSLRKSIHKDLKIIIHDDARLTIPYVVPLMLNDEETLKYIDGIGVHWYWDDRIPSDVLSLTKTKKKDVFLLETESCIFREGVVLGSWNRAAAYIGSIIEYLELGFGGWMDWNMALSLSGGPTYIGYESDSPILINATSQEFYKQPMFYAMGHFSKFVVPGSVRLNLIHNIEEKEAIKAMAFLRPDRSIAVLIFNNATTSFTLSFQINSLYSSALEIEPKSIYTVVCPKEQ</sequence>
<dbReference type="Proteomes" id="UP001159042">
    <property type="component" value="Unassembled WGS sequence"/>
</dbReference>
<proteinExistence type="inferred from homology"/>
<keyword evidence="6" id="KW-0443">Lipid metabolism</keyword>
<accession>A0AAV8VDL5</accession>
<evidence type="ECO:0000313" key="10">
    <source>
        <dbReference type="Proteomes" id="UP001159042"/>
    </source>
</evidence>
<evidence type="ECO:0000259" key="7">
    <source>
        <dbReference type="Pfam" id="PF02055"/>
    </source>
</evidence>
<dbReference type="PANTHER" id="PTHR11069:SF23">
    <property type="entry name" value="LYSOSOMAL ACID GLUCOSYLCERAMIDASE"/>
    <property type="match status" value="1"/>
</dbReference>
<keyword evidence="4" id="KW-0732">Signal</keyword>
<protein>
    <recommendedName>
        <fullName evidence="3 6">Glucosylceramidase</fullName>
        <ecNumber evidence="3 6">3.2.1.45</ecNumber>
    </recommendedName>
</protein>
<keyword evidence="5 6" id="KW-0378">Hydrolase</keyword>
<dbReference type="Pfam" id="PF02055">
    <property type="entry name" value="Glyco_hydro_30"/>
    <property type="match status" value="1"/>
</dbReference>
<evidence type="ECO:0000256" key="2">
    <source>
        <dbReference type="ARBA" id="ARBA00005382"/>
    </source>
</evidence>
<evidence type="ECO:0000256" key="1">
    <source>
        <dbReference type="ARBA" id="ARBA00001013"/>
    </source>
</evidence>